<dbReference type="GO" id="GO:0061157">
    <property type="term" value="P:mRNA destabilization"/>
    <property type="evidence" value="ECO:0007669"/>
    <property type="project" value="TreeGrafter"/>
</dbReference>
<feature type="compositionally biased region" description="Polar residues" evidence="5">
    <location>
        <begin position="49"/>
        <end position="78"/>
    </location>
</feature>
<dbReference type="PANTHER" id="PTHR12357:SF82">
    <property type="entry name" value="YTH DOMAIN-CONTAINING FAMILY PROTEIN"/>
    <property type="match status" value="1"/>
</dbReference>
<evidence type="ECO:0000256" key="1">
    <source>
        <dbReference type="ARBA" id="ARBA00004496"/>
    </source>
</evidence>
<dbReference type="PROSITE" id="PS50882">
    <property type="entry name" value="YTH"/>
    <property type="match status" value="1"/>
</dbReference>
<dbReference type="InterPro" id="IPR045168">
    <property type="entry name" value="YTH_prot"/>
</dbReference>
<organism evidence="7 8">
    <name type="scientific">Salix dunnii</name>
    <dbReference type="NCBI Taxonomy" id="1413687"/>
    <lineage>
        <taxon>Eukaryota</taxon>
        <taxon>Viridiplantae</taxon>
        <taxon>Streptophyta</taxon>
        <taxon>Embryophyta</taxon>
        <taxon>Tracheophyta</taxon>
        <taxon>Spermatophyta</taxon>
        <taxon>Magnoliopsida</taxon>
        <taxon>eudicotyledons</taxon>
        <taxon>Gunneridae</taxon>
        <taxon>Pentapetalae</taxon>
        <taxon>rosids</taxon>
        <taxon>fabids</taxon>
        <taxon>Malpighiales</taxon>
        <taxon>Salicaceae</taxon>
        <taxon>Saliceae</taxon>
        <taxon>Salix</taxon>
    </lineage>
</organism>
<sequence>MEAVPSATDSILTNSSHLEAVESHASDPSLHLRIAEAAGLISNLSLDSQTKTTGNPAPATKLSTSQYGSSDLATNTAKPLQRSKKPPHVDPNAHYLPNGYPSIAYNGGKMCTSMLPCKVSSNGLWLKFIVFYWQDVYGDNGTFMYNQGYGYAPFGTYPSPNSSIPSMGYDTQLYGAQQYQYPSSFYPSSASAGLFYPSNHSTHSQAHVASSGATDEVPFSAGTSTRNPNHRVNAGSVNRSNGPASGAGFSSSPNTDPTRPISGMGQASGYMNLIYPNNRTYDPYGNGFYGQYESRVGSDFGSYAYNSWTSGRGWVVVDNKYKSRGHGYGNENRDGLNELNRGPRAKSFRNNKEFGAVAQTVAGQNLPLSDNNNKEENFPQVPDKDEYNRDDFPEDYSDAKFFVIKSFSEDDVHKSIKYCVWTSTANGNKKLDAAYKQAKENPGGGCPVFLLFSVNTSGQFVGLAEMTGHVDFNKTVEYWQQDKWTGCFPLKWHIIKDVPNGCLRHITLENNENKPVTNSRDTQEVMFEKGVQILKIFKDHKEKTSILDDFGFYAARERIMLEKKARQNIRKQARFARVSEGKPAAMMGNDSLRKDATSIKEPVGVTLLESVKTNGEVNVKDENESDSTVENYANDATSTVSSDNKVVPNVLASA</sequence>
<protein>
    <recommendedName>
        <fullName evidence="4">YTH domain-containing family protein</fullName>
    </recommendedName>
</protein>
<dbReference type="Pfam" id="PF04146">
    <property type="entry name" value="YTH"/>
    <property type="match status" value="1"/>
</dbReference>
<dbReference type="GO" id="GO:0005737">
    <property type="term" value="C:cytoplasm"/>
    <property type="evidence" value="ECO:0007669"/>
    <property type="project" value="UniProtKB-SubCell"/>
</dbReference>
<comment type="function">
    <text evidence="4">Specifically recognizes and binds N6-methyladenosine (m6A)-containing RNAs, and regulates mRNA stability. M6A is a modification present at internal sites of mRNAs and some non-coding RNAs and plays a role in mRNA stability and processing.</text>
</comment>
<feature type="compositionally biased region" description="Low complexity" evidence="5">
    <location>
        <begin position="240"/>
        <end position="254"/>
    </location>
</feature>
<dbReference type="InterPro" id="IPR007275">
    <property type="entry name" value="YTH_domain"/>
</dbReference>
<dbReference type="EMBL" id="JADGMS010000013">
    <property type="protein sequence ID" value="KAF9670250.1"/>
    <property type="molecule type" value="Genomic_DNA"/>
</dbReference>
<feature type="region of interest" description="Disordered" evidence="5">
    <location>
        <begin position="206"/>
        <end position="263"/>
    </location>
</feature>
<feature type="region of interest" description="Disordered" evidence="5">
    <location>
        <begin position="362"/>
        <end position="387"/>
    </location>
</feature>
<name>A0A835MLP3_9ROSI</name>
<comment type="caution">
    <text evidence="7">The sequence shown here is derived from an EMBL/GenBank/DDBJ whole genome shotgun (WGS) entry which is preliminary data.</text>
</comment>
<keyword evidence="3 4" id="KW-0694">RNA-binding</keyword>
<gene>
    <name evidence="7" type="ORF">SADUNF_Sadunf13G0048800</name>
</gene>
<proteinExistence type="inferred from homology"/>
<feature type="compositionally biased region" description="Basic and acidic residues" evidence="5">
    <location>
        <begin position="372"/>
        <end position="387"/>
    </location>
</feature>
<comment type="similarity">
    <text evidence="4">Belongs to the YTHDF family.</text>
</comment>
<keyword evidence="2" id="KW-0963">Cytoplasm</keyword>
<evidence type="ECO:0000256" key="3">
    <source>
        <dbReference type="ARBA" id="ARBA00022884"/>
    </source>
</evidence>
<evidence type="ECO:0000256" key="2">
    <source>
        <dbReference type="ARBA" id="ARBA00022490"/>
    </source>
</evidence>
<dbReference type="Gene3D" id="3.10.590.10">
    <property type="entry name" value="ph1033 like domains"/>
    <property type="match status" value="1"/>
</dbReference>
<feature type="compositionally biased region" description="Polar residues" evidence="5">
    <location>
        <begin position="362"/>
        <end position="371"/>
    </location>
</feature>
<dbReference type="CDD" id="cd21134">
    <property type="entry name" value="YTH"/>
    <property type="match status" value="1"/>
</dbReference>
<dbReference type="OrthoDB" id="306690at2759"/>
<dbReference type="GO" id="GO:0003729">
    <property type="term" value="F:mRNA binding"/>
    <property type="evidence" value="ECO:0007669"/>
    <property type="project" value="UniProtKB-UniRule"/>
</dbReference>
<dbReference type="Proteomes" id="UP000657918">
    <property type="component" value="Unassembled WGS sequence"/>
</dbReference>
<reference evidence="7 8" key="1">
    <citation type="submission" date="2020-10" db="EMBL/GenBank/DDBJ databases">
        <title>Plant Genome Project.</title>
        <authorList>
            <person name="Zhang R.-G."/>
        </authorList>
    </citation>
    <scope>NUCLEOTIDE SEQUENCE [LARGE SCALE GENOMIC DNA]</scope>
    <source>
        <strain evidence="7">FAFU-HL-1</strain>
        <tissue evidence="7">Leaf</tissue>
    </source>
</reference>
<dbReference type="AlphaFoldDB" id="A0A835MLP3"/>
<evidence type="ECO:0000256" key="4">
    <source>
        <dbReference type="RuleBase" id="RU369095"/>
    </source>
</evidence>
<feature type="region of interest" description="Disordered" evidence="5">
    <location>
        <begin position="49"/>
        <end position="94"/>
    </location>
</feature>
<accession>A0A835MLP3</accession>
<evidence type="ECO:0000256" key="5">
    <source>
        <dbReference type="SAM" id="MobiDB-lite"/>
    </source>
</evidence>
<feature type="domain" description="YTH" evidence="6">
    <location>
        <begin position="399"/>
        <end position="537"/>
    </location>
</feature>
<dbReference type="GO" id="GO:1990247">
    <property type="term" value="F:N6-methyladenosine-containing RNA reader activity"/>
    <property type="evidence" value="ECO:0007669"/>
    <property type="project" value="UniProtKB-UniRule"/>
</dbReference>
<dbReference type="FunFam" id="3.10.590.10:FF:000001">
    <property type="entry name" value="YTH domain family 1, isoform CRA_a"/>
    <property type="match status" value="1"/>
</dbReference>
<dbReference type="PANTHER" id="PTHR12357">
    <property type="entry name" value="YTH YT521-B HOMOLOGY DOMAIN-CONTAINING"/>
    <property type="match status" value="1"/>
</dbReference>
<evidence type="ECO:0000313" key="7">
    <source>
        <dbReference type="EMBL" id="KAF9670250.1"/>
    </source>
</evidence>
<evidence type="ECO:0000313" key="8">
    <source>
        <dbReference type="Proteomes" id="UP000657918"/>
    </source>
</evidence>
<keyword evidence="8" id="KW-1185">Reference proteome</keyword>
<evidence type="ECO:0000259" key="6">
    <source>
        <dbReference type="PROSITE" id="PS50882"/>
    </source>
</evidence>
<comment type="subcellular location">
    <subcellularLocation>
        <location evidence="1">Cytoplasm</location>
    </subcellularLocation>
</comment>